<dbReference type="EMBL" id="CP141059">
    <property type="protein sequence ID" value="WQQ27286.1"/>
    <property type="molecule type" value="Genomic_DNA"/>
</dbReference>
<evidence type="ECO:0000313" key="2">
    <source>
        <dbReference type="Proteomes" id="UP001327225"/>
    </source>
</evidence>
<reference evidence="2" key="1">
    <citation type="submission" date="2023-12" db="EMBL/GenBank/DDBJ databases">
        <title>Novel species in genus Nocardioides.</title>
        <authorList>
            <person name="Zhou H."/>
        </authorList>
    </citation>
    <scope>NUCLEOTIDE SEQUENCE [LARGE SCALE GENOMIC DNA]</scope>
    <source>
        <strain evidence="2">HM61</strain>
    </source>
</reference>
<evidence type="ECO:0000313" key="1">
    <source>
        <dbReference type="EMBL" id="WQQ27286.1"/>
    </source>
</evidence>
<evidence type="ECO:0008006" key="3">
    <source>
        <dbReference type="Google" id="ProtNLM"/>
    </source>
</evidence>
<gene>
    <name evidence="1" type="ORF">SHK19_03445</name>
</gene>
<dbReference type="RefSeq" id="WP_322937865.1">
    <property type="nucleotide sequence ID" value="NZ_CP141059.1"/>
</dbReference>
<protein>
    <recommendedName>
        <fullName evidence="3">Zinc ribbon domain-containing protein</fullName>
    </recommendedName>
</protein>
<accession>A0ABZ0ZU14</accession>
<dbReference type="Proteomes" id="UP001327225">
    <property type="component" value="Chromosome"/>
</dbReference>
<keyword evidence="2" id="KW-1185">Reference proteome</keyword>
<name>A0ABZ0ZU14_9ACTN</name>
<organism evidence="1 2">
    <name type="scientific">Nocardioides bizhenqiangii</name>
    <dbReference type="NCBI Taxonomy" id="3095076"/>
    <lineage>
        <taxon>Bacteria</taxon>
        <taxon>Bacillati</taxon>
        <taxon>Actinomycetota</taxon>
        <taxon>Actinomycetes</taxon>
        <taxon>Propionibacteriales</taxon>
        <taxon>Nocardioidaceae</taxon>
        <taxon>Nocardioides</taxon>
    </lineage>
</organism>
<sequence>MKTDRETWAESAYDILVGVAGRYHAVVEYTQLGDEIQERSGVATTKAVRNWIPGVLGLVADRCASEDIPPLTALVVRKDTGMVGDGYDAVLTATGVAPIDDPMQKESHAAQSRLECYRWAEAAGLPADGGRAALAPKLAASAARKRKANPPAAKVCPTCNMALLPAGVCDSCG</sequence>
<proteinExistence type="predicted"/>